<feature type="region of interest" description="Disordered" evidence="1">
    <location>
        <begin position="35"/>
        <end position="73"/>
    </location>
</feature>
<accession>A0A1G7MFD7</accession>
<dbReference type="OrthoDB" id="5198574at2"/>
<reference evidence="3" key="1">
    <citation type="submission" date="2016-10" db="EMBL/GenBank/DDBJ databases">
        <authorList>
            <person name="Varghese N."/>
            <person name="Submissions S."/>
        </authorList>
    </citation>
    <scope>NUCLEOTIDE SEQUENCE [LARGE SCALE GENOMIC DNA]</scope>
    <source>
        <strain evidence="3">DSM 44526</strain>
    </source>
</reference>
<organism evidence="2 3">
    <name type="scientific">Klenkia brasiliensis</name>
    <dbReference type="NCBI Taxonomy" id="333142"/>
    <lineage>
        <taxon>Bacteria</taxon>
        <taxon>Bacillati</taxon>
        <taxon>Actinomycetota</taxon>
        <taxon>Actinomycetes</taxon>
        <taxon>Geodermatophilales</taxon>
        <taxon>Geodermatophilaceae</taxon>
        <taxon>Klenkia</taxon>
    </lineage>
</organism>
<dbReference type="RefSeq" id="WP_091057968.1">
    <property type="nucleotide sequence ID" value="NZ_FNCF01000001.1"/>
</dbReference>
<name>A0A1G7MFD7_9ACTN</name>
<sequence>MTSAEPVRPATTNGLFGTSRVRASALASYQLVEDARDRAPEHVRKRQRTRARNEQAVAVRRMAREFDRDDPVS</sequence>
<dbReference type="AlphaFoldDB" id="A0A1G7MFD7"/>
<evidence type="ECO:0000256" key="1">
    <source>
        <dbReference type="SAM" id="MobiDB-lite"/>
    </source>
</evidence>
<protein>
    <submittedName>
        <fullName evidence="2">Uncharacterized protein</fullName>
    </submittedName>
</protein>
<proteinExistence type="predicted"/>
<feature type="compositionally biased region" description="Basic and acidic residues" evidence="1">
    <location>
        <begin position="62"/>
        <end position="73"/>
    </location>
</feature>
<keyword evidence="3" id="KW-1185">Reference proteome</keyword>
<gene>
    <name evidence="2" type="ORF">SAMN05660324_0615</name>
</gene>
<dbReference type="Proteomes" id="UP000198863">
    <property type="component" value="Unassembled WGS sequence"/>
</dbReference>
<evidence type="ECO:0000313" key="2">
    <source>
        <dbReference type="EMBL" id="SDF60437.1"/>
    </source>
</evidence>
<evidence type="ECO:0000313" key="3">
    <source>
        <dbReference type="Proteomes" id="UP000198863"/>
    </source>
</evidence>
<dbReference type="EMBL" id="FNCF01000001">
    <property type="protein sequence ID" value="SDF60437.1"/>
    <property type="molecule type" value="Genomic_DNA"/>
</dbReference>